<evidence type="ECO:0000256" key="1">
    <source>
        <dbReference type="ARBA" id="ARBA00009065"/>
    </source>
</evidence>
<dbReference type="SMART" id="SM01332">
    <property type="entry name" value="Cyclin_C"/>
    <property type="match status" value="1"/>
</dbReference>
<proteinExistence type="inferred from homology"/>
<dbReference type="InterPro" id="IPR039361">
    <property type="entry name" value="Cyclin"/>
</dbReference>
<organism evidence="7">
    <name type="scientific">Zea mays</name>
    <name type="common">Maize</name>
    <dbReference type="NCBI Taxonomy" id="4577"/>
    <lineage>
        <taxon>Eukaryota</taxon>
        <taxon>Viridiplantae</taxon>
        <taxon>Streptophyta</taxon>
        <taxon>Embryophyta</taxon>
        <taxon>Tracheophyta</taxon>
        <taxon>Spermatophyta</taxon>
        <taxon>Magnoliopsida</taxon>
        <taxon>Liliopsida</taxon>
        <taxon>Poales</taxon>
        <taxon>Poaceae</taxon>
        <taxon>PACMAD clade</taxon>
        <taxon>Panicoideae</taxon>
        <taxon>Andropogonodae</taxon>
        <taxon>Andropogoneae</taxon>
        <taxon>Tripsacinae</taxon>
        <taxon>Zea</taxon>
    </lineage>
</organism>
<dbReference type="Pfam" id="PF02984">
    <property type="entry name" value="Cyclin_C"/>
    <property type="match status" value="1"/>
</dbReference>
<feature type="compositionally biased region" description="Low complexity" evidence="5">
    <location>
        <begin position="284"/>
        <end position="297"/>
    </location>
</feature>
<dbReference type="EMBL" id="CM000780">
    <property type="protein sequence ID" value="AQK52573.1"/>
    <property type="molecule type" value="Genomic_DNA"/>
</dbReference>
<dbReference type="FunCoup" id="A0A1D6Q1T2">
    <property type="interactions" value="326"/>
</dbReference>
<evidence type="ECO:0000256" key="2">
    <source>
        <dbReference type="ARBA" id="ARBA00022618"/>
    </source>
</evidence>
<evidence type="ECO:0000256" key="4">
    <source>
        <dbReference type="ARBA" id="ARBA00023306"/>
    </source>
</evidence>
<evidence type="ECO:0000256" key="3">
    <source>
        <dbReference type="ARBA" id="ARBA00023127"/>
    </source>
</evidence>
<feature type="region of interest" description="Disordered" evidence="5">
    <location>
        <begin position="284"/>
        <end position="309"/>
    </location>
</feature>
<dbReference type="SMR" id="A0A1D6Q1T2"/>
<dbReference type="AlphaFoldDB" id="A0A1D6Q1T2"/>
<feature type="domain" description="Cyclin C-terminal" evidence="6">
    <location>
        <begin position="165"/>
        <end position="291"/>
    </location>
</feature>
<dbReference type="OMA" id="GIENACA"/>
<reference evidence="7" key="1">
    <citation type="submission" date="2015-12" db="EMBL/GenBank/DDBJ databases">
        <title>Update maize B73 reference genome by single molecule sequencing technologies.</title>
        <authorList>
            <consortium name="Maize Genome Sequencing Project"/>
            <person name="Ware D."/>
        </authorList>
    </citation>
    <scope>NUCLEOTIDE SEQUENCE</scope>
    <source>
        <tissue evidence="7">Seedling</tissue>
    </source>
</reference>
<comment type="similarity">
    <text evidence="1">Belongs to the cyclin family. Cyclin D subfamily.</text>
</comment>
<dbReference type="InterPro" id="IPR004367">
    <property type="entry name" value="Cyclin_C-dom"/>
</dbReference>
<evidence type="ECO:0000256" key="5">
    <source>
        <dbReference type="SAM" id="MobiDB-lite"/>
    </source>
</evidence>
<dbReference type="InterPro" id="IPR006671">
    <property type="entry name" value="Cyclin_N"/>
</dbReference>
<protein>
    <submittedName>
        <fullName evidence="7">Cyclin-D2-1</fullName>
    </submittedName>
</protein>
<dbReference type="SUPFAM" id="SSF47954">
    <property type="entry name" value="Cyclin-like"/>
    <property type="match status" value="1"/>
</dbReference>
<keyword evidence="4" id="KW-0131">Cell cycle</keyword>
<keyword evidence="3" id="KW-0195">Cyclin</keyword>
<gene>
    <name evidence="7" type="ORF">ZEAMMB73_Zm00001d050475</name>
</gene>
<evidence type="ECO:0000259" key="6">
    <source>
        <dbReference type="SMART" id="SM01332"/>
    </source>
</evidence>
<dbReference type="Pfam" id="PF00134">
    <property type="entry name" value="Cyclin_N"/>
    <property type="match status" value="1"/>
</dbReference>
<dbReference type="GO" id="GO:0051301">
    <property type="term" value="P:cell division"/>
    <property type="evidence" value="ECO:0007669"/>
    <property type="project" value="UniProtKB-KW"/>
</dbReference>
<dbReference type="Gene3D" id="1.10.472.10">
    <property type="entry name" value="Cyclin-like"/>
    <property type="match status" value="2"/>
</dbReference>
<dbReference type="InterPro" id="IPR036915">
    <property type="entry name" value="Cyclin-like_sf"/>
</dbReference>
<keyword evidence="2" id="KW-0132">Cell division</keyword>
<accession>A0A1D6Q1T2</accession>
<dbReference type="PANTHER" id="PTHR10177">
    <property type="entry name" value="CYCLINS"/>
    <property type="match status" value="1"/>
</dbReference>
<evidence type="ECO:0000313" key="7">
    <source>
        <dbReference type="EMBL" id="AQK52573.1"/>
    </source>
</evidence>
<dbReference type="ExpressionAtlas" id="A0A1D6Q1T2">
    <property type="expression patterns" value="baseline and differential"/>
</dbReference>
<name>A0A1D6Q1T2_MAIZE</name>
<dbReference type="FunFam" id="1.10.472.10:FF:000040">
    <property type="entry name" value="D6-type cyclin"/>
    <property type="match status" value="1"/>
</dbReference>
<dbReference type="STRING" id="4577.A0A1D6Q1T2"/>
<dbReference type="InParanoid" id="A0A1D6Q1T2"/>
<sequence length="309" mass="33399">MAPSCYDVAASMLLCAEEHSSILCFEEEEEELEAVGRKRGRSPGYGDDFGVDLFPPQTEECVAGLVEREREHMPRADYGQRLRGDGVDLCVRQEAIDCIWKEGKGWMTQLLSVACVSLAAKMEETAVPQCLDLQVGDARFVFEAKTIQRMELLVLTTLNWRMQAVTPFSYVDYFLNRLSGGNAALRNCLFQSAELILCAARGTSCIGFRPSEIAAAVAAAVVGEVDVAGIENACAHVDKERVLRCQEAIQSMAFPVPVPQSPVGVLDAGYLSYKSEDDAAAAATAASHGASGSSSSSPVTSKRRKLTSR</sequence>